<evidence type="ECO:0000313" key="1">
    <source>
        <dbReference type="EMBL" id="SMH38382.1"/>
    </source>
</evidence>
<evidence type="ECO:0000313" key="2">
    <source>
        <dbReference type="Proteomes" id="UP000193083"/>
    </source>
</evidence>
<dbReference type="AlphaFoldDB" id="A0A1X7NKL5"/>
<accession>A0A1X7NKL5</accession>
<dbReference type="RefSeq" id="WP_085464071.1">
    <property type="nucleotide sequence ID" value="NZ_FXBL01000004.1"/>
</dbReference>
<proteinExistence type="predicted"/>
<dbReference type="Proteomes" id="UP000193083">
    <property type="component" value="Unassembled WGS sequence"/>
</dbReference>
<gene>
    <name evidence="1" type="ORF">SAMN02982922_2049</name>
</gene>
<dbReference type="OrthoDB" id="6896393at2"/>
<sequence>MTVPKTRNWEAWIDLMPGSPSKLIVTGQVETTAGNKVPRLTEAKPQGVNPKILILDLSIVKEGDVGTDDVSYRDARFTKPASRGQYTQVEIRFGTEHVTTIEVGETH</sequence>
<reference evidence="1 2" key="1">
    <citation type="submission" date="2017-04" db="EMBL/GenBank/DDBJ databases">
        <authorList>
            <person name="Afonso C.L."/>
            <person name="Miller P.J."/>
            <person name="Scott M.A."/>
            <person name="Spackman E."/>
            <person name="Goraichik I."/>
            <person name="Dimitrov K.M."/>
            <person name="Suarez D.L."/>
            <person name="Swayne D.E."/>
        </authorList>
    </citation>
    <scope>NUCLEOTIDE SEQUENCE [LARGE SCALE GENOMIC DNA]</scope>
    <source>
        <strain evidence="1 2">B5P</strain>
    </source>
</reference>
<keyword evidence="2" id="KW-1185">Reference proteome</keyword>
<protein>
    <submittedName>
        <fullName evidence="1">Uncharacterized protein</fullName>
    </submittedName>
</protein>
<name>A0A1X7NKL5_9HYPH</name>
<dbReference type="EMBL" id="FXBL01000004">
    <property type="protein sequence ID" value="SMH38382.1"/>
    <property type="molecule type" value="Genomic_DNA"/>
</dbReference>
<organism evidence="1 2">
    <name type="scientific">Mesorhizobium australicum</name>
    <dbReference type="NCBI Taxonomy" id="536018"/>
    <lineage>
        <taxon>Bacteria</taxon>
        <taxon>Pseudomonadati</taxon>
        <taxon>Pseudomonadota</taxon>
        <taxon>Alphaproteobacteria</taxon>
        <taxon>Hyphomicrobiales</taxon>
        <taxon>Phyllobacteriaceae</taxon>
        <taxon>Mesorhizobium</taxon>
    </lineage>
</organism>